<name>A0AAV4MXK9_CAEEX</name>
<comment type="caution">
    <text evidence="2">The sequence shown here is derived from an EMBL/GenBank/DDBJ whole genome shotgun (WGS) entry which is preliminary data.</text>
</comment>
<gene>
    <name evidence="2" type="primary">Erc1</name>
    <name evidence="2" type="ORF">CEXT_502071</name>
</gene>
<keyword evidence="3" id="KW-1185">Reference proteome</keyword>
<dbReference type="Pfam" id="PF10174">
    <property type="entry name" value="Cast"/>
    <property type="match status" value="1"/>
</dbReference>
<protein>
    <submittedName>
        <fullName evidence="2">Uncharacterized protein</fullName>
    </submittedName>
</protein>
<organism evidence="2 3">
    <name type="scientific">Caerostris extrusa</name>
    <name type="common">Bark spider</name>
    <name type="synonym">Caerostris bankana</name>
    <dbReference type="NCBI Taxonomy" id="172846"/>
    <lineage>
        <taxon>Eukaryota</taxon>
        <taxon>Metazoa</taxon>
        <taxon>Ecdysozoa</taxon>
        <taxon>Arthropoda</taxon>
        <taxon>Chelicerata</taxon>
        <taxon>Arachnida</taxon>
        <taxon>Araneae</taxon>
        <taxon>Araneomorphae</taxon>
        <taxon>Entelegynae</taxon>
        <taxon>Araneoidea</taxon>
        <taxon>Araneidae</taxon>
        <taxon>Caerostris</taxon>
    </lineage>
</organism>
<dbReference type="InterPro" id="IPR019323">
    <property type="entry name" value="ELKS/CAST"/>
</dbReference>
<proteinExistence type="predicted"/>
<keyword evidence="1" id="KW-0175">Coiled coil</keyword>
<dbReference type="AlphaFoldDB" id="A0AAV4MXK9"/>
<reference evidence="2 3" key="1">
    <citation type="submission" date="2021-06" db="EMBL/GenBank/DDBJ databases">
        <title>Caerostris extrusa draft genome.</title>
        <authorList>
            <person name="Kono N."/>
            <person name="Arakawa K."/>
        </authorList>
    </citation>
    <scope>NUCLEOTIDE SEQUENCE [LARGE SCALE GENOMIC DNA]</scope>
</reference>
<evidence type="ECO:0000313" key="3">
    <source>
        <dbReference type="Proteomes" id="UP001054945"/>
    </source>
</evidence>
<accession>A0AAV4MXK9</accession>
<dbReference type="Proteomes" id="UP001054945">
    <property type="component" value="Unassembled WGS sequence"/>
</dbReference>
<feature type="coiled-coil region" evidence="1">
    <location>
        <begin position="27"/>
        <end position="54"/>
    </location>
</feature>
<dbReference type="EMBL" id="BPLR01002650">
    <property type="protein sequence ID" value="GIX76121.1"/>
    <property type="molecule type" value="Genomic_DNA"/>
</dbReference>
<evidence type="ECO:0000256" key="1">
    <source>
        <dbReference type="SAM" id="Coils"/>
    </source>
</evidence>
<evidence type="ECO:0000313" key="2">
    <source>
        <dbReference type="EMBL" id="GIX76121.1"/>
    </source>
</evidence>
<sequence>MKQEALSAAISEKDSHLAFLEMSGIKNAKIAEQVDKLKTEKKQLNENRVKLLMDLEDSDLDELISTSANKEKIPFRLVFNTLLILFKMQKKMVYGLCHNLSKQIIPVQRFCGI</sequence>